<comment type="subunit">
    <text evidence="5">Component of the eukaryotic translation initiation factor 3 (eIF-3) complex.</text>
</comment>
<evidence type="ECO:0000256" key="5">
    <source>
        <dbReference type="HAMAP-Rule" id="MF_03012"/>
    </source>
</evidence>
<dbReference type="STRING" id="2018661.A0A2A2LM15"/>
<evidence type="ECO:0000259" key="6">
    <source>
        <dbReference type="PROSITE" id="PS50250"/>
    </source>
</evidence>
<comment type="similarity">
    <text evidence="1">Belongs to the CSN7/EIF3M family. CSN7 subfamily.</text>
</comment>
<dbReference type="GO" id="GO:0016282">
    <property type="term" value="C:eukaryotic 43S preinitiation complex"/>
    <property type="evidence" value="ECO:0007669"/>
    <property type="project" value="UniProtKB-UniRule"/>
</dbReference>
<dbReference type="HAMAP" id="MF_03012">
    <property type="entry name" value="eIF3m"/>
    <property type="match status" value="1"/>
</dbReference>
<protein>
    <recommendedName>
        <fullName evidence="5">Eukaryotic translation initiation factor 3 subunit M</fullName>
        <shortName evidence="5">eIF3m</shortName>
    </recommendedName>
</protein>
<dbReference type="Pfam" id="PF01399">
    <property type="entry name" value="PCI"/>
    <property type="match status" value="1"/>
</dbReference>
<evidence type="ECO:0000256" key="2">
    <source>
        <dbReference type="ARBA" id="ARBA00022490"/>
    </source>
</evidence>
<evidence type="ECO:0000256" key="3">
    <source>
        <dbReference type="ARBA" id="ARBA00022540"/>
    </source>
</evidence>
<dbReference type="PANTHER" id="PTHR15350">
    <property type="entry name" value="COP9 SIGNALOSOME COMPLEX SUBUNIT 7/DENDRITIC CELL PROTEIN GA17"/>
    <property type="match status" value="1"/>
</dbReference>
<reference evidence="7 8" key="1">
    <citation type="journal article" date="2017" name="Curr. Biol.">
        <title>Genome architecture and evolution of a unichromosomal asexual nematode.</title>
        <authorList>
            <person name="Fradin H."/>
            <person name="Zegar C."/>
            <person name="Gutwein M."/>
            <person name="Lucas J."/>
            <person name="Kovtun M."/>
            <person name="Corcoran D."/>
            <person name="Baugh L.R."/>
            <person name="Kiontke K."/>
            <person name="Gunsalus K."/>
            <person name="Fitch D.H."/>
            <person name="Piano F."/>
        </authorList>
    </citation>
    <scope>NUCLEOTIDE SEQUENCE [LARGE SCALE GENOMIC DNA]</scope>
    <source>
        <strain evidence="7">PF1309</strain>
    </source>
</reference>
<dbReference type="GO" id="GO:0071541">
    <property type="term" value="C:eukaryotic translation initiation factor 3 complex, eIF3m"/>
    <property type="evidence" value="ECO:0007669"/>
    <property type="project" value="UniProtKB-UniRule"/>
</dbReference>
<dbReference type="InterPro" id="IPR045237">
    <property type="entry name" value="COPS7/eIF3m"/>
</dbReference>
<comment type="subcellular location">
    <subcellularLocation>
        <location evidence="5">Cytoplasm</location>
    </subcellularLocation>
</comment>
<dbReference type="PROSITE" id="PS50250">
    <property type="entry name" value="PCI"/>
    <property type="match status" value="1"/>
</dbReference>
<dbReference type="AlphaFoldDB" id="A0A2A2LM15"/>
<keyword evidence="3 5" id="KW-0396">Initiation factor</keyword>
<evidence type="ECO:0000313" key="7">
    <source>
        <dbReference type="EMBL" id="PAV87200.1"/>
    </source>
</evidence>
<comment type="function">
    <text evidence="5">Component of the eukaryotic translation initiation factor 3 (eIF-3) complex, which is involved in protein synthesis of a specialized repertoire of mRNAs and, together with other initiation factors, stimulates binding of mRNA and methionyl-tRNAi to the 40S ribosome. The eIF-3 complex specifically targets and initiates translation of a subset of mRNAs involved in cell proliferation.</text>
</comment>
<organism evidence="7 8">
    <name type="scientific">Diploscapter pachys</name>
    <dbReference type="NCBI Taxonomy" id="2018661"/>
    <lineage>
        <taxon>Eukaryota</taxon>
        <taxon>Metazoa</taxon>
        <taxon>Ecdysozoa</taxon>
        <taxon>Nematoda</taxon>
        <taxon>Chromadorea</taxon>
        <taxon>Rhabditida</taxon>
        <taxon>Rhabditina</taxon>
        <taxon>Rhabditomorpha</taxon>
        <taxon>Rhabditoidea</taxon>
        <taxon>Rhabditidae</taxon>
        <taxon>Diploscapter</taxon>
    </lineage>
</organism>
<evidence type="ECO:0000256" key="1">
    <source>
        <dbReference type="ARBA" id="ARBA00008482"/>
    </source>
</evidence>
<keyword evidence="4 5" id="KW-0648">Protein biosynthesis</keyword>
<dbReference type="InterPro" id="IPR000717">
    <property type="entry name" value="PCI_dom"/>
</dbReference>
<dbReference type="EMBL" id="LIAE01006601">
    <property type="protein sequence ID" value="PAV87200.1"/>
    <property type="molecule type" value="Genomic_DNA"/>
</dbReference>
<dbReference type="InterPro" id="IPR027528">
    <property type="entry name" value="eIF3m"/>
</dbReference>
<gene>
    <name evidence="7" type="ORF">WR25_02396</name>
</gene>
<keyword evidence="2 5" id="KW-0963">Cytoplasm</keyword>
<dbReference type="GO" id="GO:0001732">
    <property type="term" value="P:formation of cytoplasmic translation initiation complex"/>
    <property type="evidence" value="ECO:0007669"/>
    <property type="project" value="UniProtKB-UniRule"/>
</dbReference>
<dbReference type="PANTHER" id="PTHR15350:SF2">
    <property type="entry name" value="EUKARYOTIC TRANSLATION INITIATION FACTOR 3 SUBUNIT M"/>
    <property type="match status" value="1"/>
</dbReference>
<dbReference type="GO" id="GO:0033290">
    <property type="term" value="C:eukaryotic 48S preinitiation complex"/>
    <property type="evidence" value="ECO:0007669"/>
    <property type="project" value="UniProtKB-UniRule"/>
</dbReference>
<evidence type="ECO:0000313" key="8">
    <source>
        <dbReference type="Proteomes" id="UP000218231"/>
    </source>
</evidence>
<keyword evidence="8" id="KW-1185">Reference proteome</keyword>
<comment type="caution">
    <text evidence="7">The sequence shown here is derived from an EMBL/GenBank/DDBJ whole genome shotgun (WGS) entry which is preliminary data.</text>
</comment>
<proteinExistence type="inferred from homology"/>
<dbReference type="OrthoDB" id="337870at2759"/>
<evidence type="ECO:0000256" key="4">
    <source>
        <dbReference type="ARBA" id="ARBA00022917"/>
    </source>
</evidence>
<comment type="similarity">
    <text evidence="5">Belongs to the eIF-3 subunit M family.</text>
</comment>
<feature type="domain" description="PCI" evidence="6">
    <location>
        <begin position="191"/>
        <end position="354"/>
    </location>
</feature>
<name>A0A2A2LM15_9BILA</name>
<dbReference type="GO" id="GO:0003743">
    <property type="term" value="F:translation initiation factor activity"/>
    <property type="evidence" value="ECO:0007669"/>
    <property type="project" value="UniProtKB-UniRule"/>
</dbReference>
<dbReference type="Proteomes" id="UP000218231">
    <property type="component" value="Unassembled WGS sequence"/>
</dbReference>
<accession>A0A2A2LM15</accession>
<dbReference type="SMART" id="SM00088">
    <property type="entry name" value="PINT"/>
    <property type="match status" value="1"/>
</dbReference>
<sequence>MADTKVLPVFAFIVEATQLKELRQYLNQASPGLNLKDDGPADITDNLIEICNNLKVIGKAANSNEVDLILNSVCSLVVMVEAKKVPQVIDAMCSSLVPQHFKGLGWNSNAGHAVRVLSNLFKAFSTFPHLQEKLYSSLLAMCAEARLMGELDCSVETLQKQMQGWGTSVQEQRKMLRLVHDALLADQKPDLAANVMIMLLGTYTDKDAASAKEDAAECVRTAVVDPKSFSFDHLQRLSAVKALEKSDSLMYSALQLFISGTLKDYKKFVAEHPEFVKEKLKVNDELLTKKMRLLTLMSIAEEKNVIELDELAKQLELPADETLEEFIIEAVQVNAISGKINELSRTLVVSSMQQRQFGRDQWQTLQKRLQTLIGNLKTTQANIHNINKQIDTPFA</sequence>